<dbReference type="GO" id="GO:0031640">
    <property type="term" value="P:killing of cells of another organism"/>
    <property type="evidence" value="ECO:0007669"/>
    <property type="project" value="UniProtKB-KW"/>
</dbReference>
<name>A0A7W9CFD1_9CAUL</name>
<dbReference type="EMBL" id="JACHOR010000001">
    <property type="protein sequence ID" value="MBB5744624.1"/>
    <property type="molecule type" value="Genomic_DNA"/>
</dbReference>
<dbReference type="InterPro" id="IPR002196">
    <property type="entry name" value="Glyco_hydro_24"/>
</dbReference>
<dbReference type="GO" id="GO:0003796">
    <property type="term" value="F:lysozyme activity"/>
    <property type="evidence" value="ECO:0007669"/>
    <property type="project" value="UniProtKB-EC"/>
</dbReference>
<evidence type="ECO:0000256" key="7">
    <source>
        <dbReference type="RuleBase" id="RU003788"/>
    </source>
</evidence>
<dbReference type="EC" id="3.2.1.17" evidence="7"/>
<evidence type="ECO:0000256" key="1">
    <source>
        <dbReference type="ARBA" id="ARBA00000632"/>
    </source>
</evidence>
<dbReference type="GO" id="GO:0009253">
    <property type="term" value="P:peptidoglycan catabolic process"/>
    <property type="evidence" value="ECO:0007669"/>
    <property type="project" value="InterPro"/>
</dbReference>
<proteinExistence type="inferred from homology"/>
<gene>
    <name evidence="9" type="ORF">GGR13_000196</name>
</gene>
<evidence type="ECO:0000256" key="8">
    <source>
        <dbReference type="SAM" id="Phobius"/>
    </source>
</evidence>
<keyword evidence="8" id="KW-0812">Transmembrane</keyword>
<dbReference type="Pfam" id="PF00959">
    <property type="entry name" value="Phage_lysozyme"/>
    <property type="match status" value="1"/>
</dbReference>
<dbReference type="SUPFAM" id="SSF53955">
    <property type="entry name" value="Lysozyme-like"/>
    <property type="match status" value="1"/>
</dbReference>
<keyword evidence="6 7" id="KW-0326">Glycosidase</keyword>
<comment type="catalytic activity">
    <reaction evidence="1 7">
        <text>Hydrolysis of (1-&gt;4)-beta-linkages between N-acetylmuramic acid and N-acetyl-D-glucosamine residues in a peptidoglycan and between N-acetyl-D-glucosamine residues in chitodextrins.</text>
        <dbReference type="EC" id="3.2.1.17"/>
    </reaction>
</comment>
<feature type="transmembrane region" description="Helical" evidence="8">
    <location>
        <begin position="310"/>
        <end position="330"/>
    </location>
</feature>
<sequence length="342" mass="36631">MSDATRQKLKVSAEGIALIKSLEGFRPRALKRGNQWVIGYGHTRSAREGAAVTEPEAELLLRYDLLAVTDAINEGATTPLNQHQFDALASFAYSVGIDDFRGSDVLHRLNRGEAVMAADALIGWPENPSPEAVVRRRSAERALFTTDPSREASVADLLTAPLPPVEEDGTILPFPSADDSFVPVPEVEPTPAPATEPEVMNAAAPQTLAANDDPAPAPFPADLPATDPVIEPVAQTLGDKPVEFDGPVNARPLTADDEILKHAVRRPDPAFDWKTALPWLLIGGAGFIGFGVAMGTLRLSAMPSARSGEIALSGWLLAVLSIGFIGYAGWKMYDRWGRTSRP</sequence>
<dbReference type="InterPro" id="IPR051018">
    <property type="entry name" value="Bacteriophage_GH24"/>
</dbReference>
<dbReference type="Gene3D" id="1.10.530.40">
    <property type="match status" value="1"/>
</dbReference>
<evidence type="ECO:0000256" key="2">
    <source>
        <dbReference type="ARBA" id="ARBA00022529"/>
    </source>
</evidence>
<dbReference type="Proteomes" id="UP000545037">
    <property type="component" value="Unassembled WGS sequence"/>
</dbReference>
<dbReference type="InterPro" id="IPR023346">
    <property type="entry name" value="Lysozyme-like_dom_sf"/>
</dbReference>
<dbReference type="GO" id="GO:0016998">
    <property type="term" value="P:cell wall macromolecule catabolic process"/>
    <property type="evidence" value="ECO:0007669"/>
    <property type="project" value="InterPro"/>
</dbReference>
<comment type="similarity">
    <text evidence="7">Belongs to the glycosyl hydrolase 24 family.</text>
</comment>
<dbReference type="InterPro" id="IPR034690">
    <property type="entry name" value="Endolysin_T4_type"/>
</dbReference>
<dbReference type="PANTHER" id="PTHR38107:SF3">
    <property type="entry name" value="LYSOZYME RRRD-RELATED"/>
    <property type="match status" value="1"/>
</dbReference>
<dbReference type="InterPro" id="IPR023347">
    <property type="entry name" value="Lysozyme_dom_sf"/>
</dbReference>
<dbReference type="InterPro" id="IPR033907">
    <property type="entry name" value="Endolysin_autolysin"/>
</dbReference>
<dbReference type="CDD" id="cd00737">
    <property type="entry name" value="lyz_endolysin_autolysin"/>
    <property type="match status" value="1"/>
</dbReference>
<evidence type="ECO:0000313" key="10">
    <source>
        <dbReference type="Proteomes" id="UP000545037"/>
    </source>
</evidence>
<comment type="caution">
    <text evidence="9">The sequence shown here is derived from an EMBL/GenBank/DDBJ whole genome shotgun (WGS) entry which is preliminary data.</text>
</comment>
<protein>
    <recommendedName>
        <fullName evidence="7">Lysozyme</fullName>
        <ecNumber evidence="7">3.2.1.17</ecNumber>
    </recommendedName>
</protein>
<reference evidence="9 10" key="1">
    <citation type="submission" date="2020-08" db="EMBL/GenBank/DDBJ databases">
        <title>Genomic Encyclopedia of Type Strains, Phase IV (KMG-IV): sequencing the most valuable type-strain genomes for metagenomic binning, comparative biology and taxonomic classification.</title>
        <authorList>
            <person name="Goeker M."/>
        </authorList>
    </citation>
    <scope>NUCLEOTIDE SEQUENCE [LARGE SCALE GENOMIC DNA]</scope>
    <source>
        <strain evidence="9 10">DSM 4737</strain>
    </source>
</reference>
<organism evidence="9 10">
    <name type="scientific">Brevundimonas variabilis</name>
    <dbReference type="NCBI Taxonomy" id="74312"/>
    <lineage>
        <taxon>Bacteria</taxon>
        <taxon>Pseudomonadati</taxon>
        <taxon>Pseudomonadota</taxon>
        <taxon>Alphaproteobacteria</taxon>
        <taxon>Caulobacterales</taxon>
        <taxon>Caulobacteraceae</taxon>
        <taxon>Brevundimonas</taxon>
    </lineage>
</organism>
<dbReference type="HAMAP" id="MF_04110">
    <property type="entry name" value="ENDOLYSIN_T4"/>
    <property type="match status" value="1"/>
</dbReference>
<dbReference type="AlphaFoldDB" id="A0A7W9CFD1"/>
<evidence type="ECO:0000256" key="5">
    <source>
        <dbReference type="ARBA" id="ARBA00023200"/>
    </source>
</evidence>
<keyword evidence="10" id="KW-1185">Reference proteome</keyword>
<feature type="transmembrane region" description="Helical" evidence="8">
    <location>
        <begin position="276"/>
        <end position="298"/>
    </location>
</feature>
<keyword evidence="8" id="KW-0472">Membrane</keyword>
<dbReference type="RefSeq" id="WP_183211603.1">
    <property type="nucleotide sequence ID" value="NZ_JACHOR010000001.1"/>
</dbReference>
<keyword evidence="5" id="KW-1035">Host cytoplasm</keyword>
<dbReference type="PANTHER" id="PTHR38107">
    <property type="match status" value="1"/>
</dbReference>
<evidence type="ECO:0000256" key="6">
    <source>
        <dbReference type="ARBA" id="ARBA00023295"/>
    </source>
</evidence>
<keyword evidence="8" id="KW-1133">Transmembrane helix</keyword>
<evidence type="ECO:0000256" key="3">
    <source>
        <dbReference type="ARBA" id="ARBA00022638"/>
    </source>
</evidence>
<keyword evidence="2 7" id="KW-0929">Antimicrobial</keyword>
<keyword evidence="3 7" id="KW-0081">Bacteriolytic enzyme</keyword>
<evidence type="ECO:0000256" key="4">
    <source>
        <dbReference type="ARBA" id="ARBA00022801"/>
    </source>
</evidence>
<keyword evidence="4 7" id="KW-0378">Hydrolase</keyword>
<accession>A0A7W9CFD1</accession>
<dbReference type="GO" id="GO:0042742">
    <property type="term" value="P:defense response to bacterium"/>
    <property type="evidence" value="ECO:0007669"/>
    <property type="project" value="UniProtKB-KW"/>
</dbReference>
<evidence type="ECO:0000313" key="9">
    <source>
        <dbReference type="EMBL" id="MBB5744624.1"/>
    </source>
</evidence>